<dbReference type="PANTHER" id="PTHR30042">
    <property type="entry name" value="POTASSIUM-TRANSPORTING ATPASE C CHAIN"/>
    <property type="match status" value="1"/>
</dbReference>
<proteinExistence type="inferred from homology"/>
<evidence type="ECO:0000256" key="5">
    <source>
        <dbReference type="ARBA" id="ARBA00022741"/>
    </source>
</evidence>
<dbReference type="PIRSF" id="PIRSF001296">
    <property type="entry name" value="K_ATPase_KdpC"/>
    <property type="match status" value="1"/>
</dbReference>
<evidence type="ECO:0000256" key="4">
    <source>
        <dbReference type="ARBA" id="ARBA00022692"/>
    </source>
</evidence>
<dbReference type="GO" id="GO:0005524">
    <property type="term" value="F:ATP binding"/>
    <property type="evidence" value="ECO:0007669"/>
    <property type="project" value="UniProtKB-UniRule"/>
</dbReference>
<keyword evidence="8 11" id="KW-1133">Transmembrane helix</keyword>
<comment type="subcellular location">
    <subcellularLocation>
        <location evidence="11">Cell membrane</location>
        <topology evidence="11">Single-pass membrane protein</topology>
    </subcellularLocation>
</comment>
<protein>
    <recommendedName>
        <fullName evidence="11">Potassium-transporting ATPase KdpC subunit</fullName>
    </recommendedName>
    <alternativeName>
        <fullName evidence="11">ATP phosphohydrolase [potassium-transporting] C chain</fullName>
    </alternativeName>
    <alternativeName>
        <fullName evidence="11">Potassium-binding and translocating subunit C</fullName>
    </alternativeName>
    <alternativeName>
        <fullName evidence="11">Potassium-translocating ATPase C chain</fullName>
    </alternativeName>
</protein>
<evidence type="ECO:0000256" key="8">
    <source>
        <dbReference type="ARBA" id="ARBA00022989"/>
    </source>
</evidence>
<dbReference type="GO" id="GO:0005886">
    <property type="term" value="C:plasma membrane"/>
    <property type="evidence" value="ECO:0007669"/>
    <property type="project" value="UniProtKB-SubCell"/>
</dbReference>
<dbReference type="EMBL" id="CP080764">
    <property type="protein sequence ID" value="QYY44601.1"/>
    <property type="molecule type" value="Genomic_DNA"/>
</dbReference>
<name>A0A1G7ZP78_ANETH</name>
<evidence type="ECO:0000256" key="10">
    <source>
        <dbReference type="ARBA" id="ARBA00023136"/>
    </source>
</evidence>
<evidence type="ECO:0000256" key="1">
    <source>
        <dbReference type="ARBA" id="ARBA00022448"/>
    </source>
</evidence>
<dbReference type="Proteomes" id="UP000198956">
    <property type="component" value="Unassembled WGS sequence"/>
</dbReference>
<accession>A0A1G7ZP78</accession>
<reference evidence="13 14" key="1">
    <citation type="submission" date="2016-10" db="EMBL/GenBank/DDBJ databases">
        <authorList>
            <person name="de Groot N.N."/>
        </authorList>
    </citation>
    <scope>NUCLEOTIDE SEQUENCE [LARGE SCALE GENOMIC DNA]</scope>
    <source>
        <strain evidence="13 14">L 420-91</strain>
    </source>
</reference>
<keyword evidence="9 11" id="KW-0406">Ion transport</keyword>
<evidence type="ECO:0000313" key="12">
    <source>
        <dbReference type="EMBL" id="QYY44601.1"/>
    </source>
</evidence>
<dbReference type="InterPro" id="IPR003820">
    <property type="entry name" value="KdpC"/>
</dbReference>
<keyword evidence="7 11" id="KW-0630">Potassium</keyword>
<keyword evidence="5 11" id="KW-0547">Nucleotide-binding</keyword>
<dbReference type="PANTHER" id="PTHR30042:SF2">
    <property type="entry name" value="POTASSIUM-TRANSPORTING ATPASE KDPC SUBUNIT"/>
    <property type="match status" value="1"/>
</dbReference>
<keyword evidence="4 11" id="KW-0812">Transmembrane</keyword>
<dbReference type="Pfam" id="PF02669">
    <property type="entry name" value="KdpC"/>
    <property type="match status" value="1"/>
</dbReference>
<evidence type="ECO:0000256" key="7">
    <source>
        <dbReference type="ARBA" id="ARBA00022958"/>
    </source>
</evidence>
<keyword evidence="3 11" id="KW-0633">Potassium transport</keyword>
<dbReference type="NCBIfam" id="TIGR00681">
    <property type="entry name" value="kdpC"/>
    <property type="match status" value="1"/>
</dbReference>
<dbReference type="NCBIfam" id="NF001454">
    <property type="entry name" value="PRK00315.1"/>
    <property type="match status" value="1"/>
</dbReference>
<dbReference type="GO" id="GO:0008556">
    <property type="term" value="F:P-type potassium transmembrane transporter activity"/>
    <property type="evidence" value="ECO:0007669"/>
    <property type="project" value="InterPro"/>
</dbReference>
<comment type="similarity">
    <text evidence="11">Belongs to the KdpC family.</text>
</comment>
<reference evidence="12 15" key="2">
    <citation type="submission" date="2021-08" db="EMBL/GenBank/DDBJ databases">
        <title>Complete genome sequence of the strain Aneurinibacillus thermoaerophilus CCM 8960.</title>
        <authorList>
            <person name="Musilova J."/>
            <person name="Kourilova X."/>
            <person name="Pernicova I."/>
            <person name="Bezdicek M."/>
            <person name="Lengerova M."/>
            <person name="Obruca S."/>
            <person name="Sedlar K."/>
        </authorList>
    </citation>
    <scope>NUCLEOTIDE SEQUENCE [LARGE SCALE GENOMIC DNA]</scope>
    <source>
        <strain evidence="12 15">CCM 8960</strain>
    </source>
</reference>
<keyword evidence="1 11" id="KW-0813">Transport</keyword>
<dbReference type="Proteomes" id="UP000826616">
    <property type="component" value="Chromosome"/>
</dbReference>
<dbReference type="AlphaFoldDB" id="A0A1G7ZP78"/>
<evidence type="ECO:0000313" key="14">
    <source>
        <dbReference type="Proteomes" id="UP000198956"/>
    </source>
</evidence>
<evidence type="ECO:0000256" key="3">
    <source>
        <dbReference type="ARBA" id="ARBA00022538"/>
    </source>
</evidence>
<evidence type="ECO:0000313" key="15">
    <source>
        <dbReference type="Proteomes" id="UP000826616"/>
    </source>
</evidence>
<comment type="subunit">
    <text evidence="11">The system is composed of three essential subunits: KdpA, KdpB and KdpC.</text>
</comment>
<evidence type="ECO:0000256" key="9">
    <source>
        <dbReference type="ARBA" id="ARBA00023065"/>
    </source>
</evidence>
<evidence type="ECO:0000256" key="2">
    <source>
        <dbReference type="ARBA" id="ARBA00022475"/>
    </source>
</evidence>
<evidence type="ECO:0000313" key="13">
    <source>
        <dbReference type="EMBL" id="SDH10513.1"/>
    </source>
</evidence>
<sequence>MKSLYTAIRASILFMIVCGLLYPLLTTEVAQILFPFQAQGSLVEDNGKVKGSVLLAQAFTSPKLFHPRASAAEYDPTASAATNAAVASPDYIKSMKETVDAIKKENPSLQNKIPADLVTTSGSGFDPDLSPEAAKAQVPRIAKATGLSEQLLLSLIDKHTKGRQLGIFGEPRVNVFELNRDLLAQSK</sequence>
<dbReference type="OrthoDB" id="9809491at2"/>
<dbReference type="EMBL" id="FNDE01000011">
    <property type="protein sequence ID" value="SDH10513.1"/>
    <property type="molecule type" value="Genomic_DNA"/>
</dbReference>
<comment type="function">
    <text evidence="11">Part of the high-affinity ATP-driven potassium transport (or Kdp) system, which catalyzes the hydrolysis of ATP coupled with the electrogenic transport of potassium into the cytoplasm. This subunit acts as a catalytic chaperone that increases the ATP-binding affinity of the ATP-hydrolyzing subunit KdpB by the formation of a transient KdpB/KdpC/ATP ternary complex.</text>
</comment>
<keyword evidence="6 11" id="KW-0067">ATP-binding</keyword>
<evidence type="ECO:0000256" key="6">
    <source>
        <dbReference type="ARBA" id="ARBA00022840"/>
    </source>
</evidence>
<dbReference type="RefSeq" id="WP_057898225.1">
    <property type="nucleotide sequence ID" value="NZ_FNDE01000011.1"/>
</dbReference>
<gene>
    <name evidence="11 12" type="primary">kdpC</name>
    <name evidence="12" type="ORF">K3F53_12660</name>
    <name evidence="13" type="ORF">SAMN04489735_101197</name>
</gene>
<dbReference type="HAMAP" id="MF_00276">
    <property type="entry name" value="KdpC"/>
    <property type="match status" value="1"/>
</dbReference>
<organism evidence="13 14">
    <name type="scientific">Aneurinibacillus thermoaerophilus</name>
    <dbReference type="NCBI Taxonomy" id="143495"/>
    <lineage>
        <taxon>Bacteria</taxon>
        <taxon>Bacillati</taxon>
        <taxon>Bacillota</taxon>
        <taxon>Bacilli</taxon>
        <taxon>Bacillales</taxon>
        <taxon>Paenibacillaceae</taxon>
        <taxon>Aneurinibacillus group</taxon>
        <taxon>Aneurinibacillus</taxon>
    </lineage>
</organism>
<keyword evidence="10 11" id="KW-0472">Membrane</keyword>
<keyword evidence="2 11" id="KW-1003">Cell membrane</keyword>
<keyword evidence="15" id="KW-1185">Reference proteome</keyword>
<evidence type="ECO:0000256" key="11">
    <source>
        <dbReference type="HAMAP-Rule" id="MF_00276"/>
    </source>
</evidence>